<accession>A0ABW0BH47</accession>
<feature type="compositionally biased region" description="Acidic residues" evidence="1">
    <location>
        <begin position="132"/>
        <end position="143"/>
    </location>
</feature>
<organism evidence="2 3">
    <name type="scientific">Nocardioides taihuensis</name>
    <dbReference type="NCBI Taxonomy" id="1835606"/>
    <lineage>
        <taxon>Bacteria</taxon>
        <taxon>Bacillati</taxon>
        <taxon>Actinomycetota</taxon>
        <taxon>Actinomycetes</taxon>
        <taxon>Propionibacteriales</taxon>
        <taxon>Nocardioidaceae</taxon>
        <taxon>Nocardioides</taxon>
    </lineage>
</organism>
<evidence type="ECO:0000313" key="3">
    <source>
        <dbReference type="Proteomes" id="UP001596087"/>
    </source>
</evidence>
<dbReference type="EMBL" id="JBHSKD010000007">
    <property type="protein sequence ID" value="MFC5176332.1"/>
    <property type="molecule type" value="Genomic_DNA"/>
</dbReference>
<sequence>MTDDKFPPNTPENAPGNSGSRWEPDPAAPVEGVAAAPVPPVDPAYDPASPGAPAAPPAPAARRRPSRTQALTGGIAAAALVVGGGLGLAVGHVTAGDDHGRDGFSDVSFQQGDHGLPPDVNGVPAPGQPPLGDDDDGDTDADS</sequence>
<keyword evidence="3" id="KW-1185">Reference proteome</keyword>
<evidence type="ECO:0000256" key="1">
    <source>
        <dbReference type="SAM" id="MobiDB-lite"/>
    </source>
</evidence>
<proteinExistence type="predicted"/>
<protein>
    <submittedName>
        <fullName evidence="2">Uncharacterized protein</fullName>
    </submittedName>
</protein>
<comment type="caution">
    <text evidence="2">The sequence shown here is derived from an EMBL/GenBank/DDBJ whole genome shotgun (WGS) entry which is preliminary data.</text>
</comment>
<feature type="region of interest" description="Disordered" evidence="1">
    <location>
        <begin position="1"/>
        <end position="69"/>
    </location>
</feature>
<gene>
    <name evidence="2" type="ORF">ACFPGP_06600</name>
</gene>
<feature type="region of interest" description="Disordered" evidence="1">
    <location>
        <begin position="89"/>
        <end position="143"/>
    </location>
</feature>
<feature type="compositionally biased region" description="Low complexity" evidence="1">
    <location>
        <begin position="43"/>
        <end position="52"/>
    </location>
</feature>
<feature type="compositionally biased region" description="Polar residues" evidence="1">
    <location>
        <begin position="11"/>
        <end position="20"/>
    </location>
</feature>
<evidence type="ECO:0000313" key="2">
    <source>
        <dbReference type="EMBL" id="MFC5176332.1"/>
    </source>
</evidence>
<reference evidence="3" key="1">
    <citation type="journal article" date="2019" name="Int. J. Syst. Evol. Microbiol.">
        <title>The Global Catalogue of Microorganisms (GCM) 10K type strain sequencing project: providing services to taxonomists for standard genome sequencing and annotation.</title>
        <authorList>
            <consortium name="The Broad Institute Genomics Platform"/>
            <consortium name="The Broad Institute Genome Sequencing Center for Infectious Disease"/>
            <person name="Wu L."/>
            <person name="Ma J."/>
        </authorList>
    </citation>
    <scope>NUCLEOTIDE SEQUENCE [LARGE SCALE GENOMIC DNA]</scope>
    <source>
        <strain evidence="3">DFY41</strain>
    </source>
</reference>
<name>A0ABW0BH47_9ACTN</name>
<dbReference type="RefSeq" id="WP_378588541.1">
    <property type="nucleotide sequence ID" value="NZ_JBHSKD010000007.1"/>
</dbReference>
<feature type="compositionally biased region" description="Basic and acidic residues" evidence="1">
    <location>
        <begin position="95"/>
        <end position="104"/>
    </location>
</feature>
<dbReference type="Proteomes" id="UP001596087">
    <property type="component" value="Unassembled WGS sequence"/>
</dbReference>